<keyword evidence="7 13" id="KW-0068">Autocatalytic cleavage</keyword>
<evidence type="ECO:0000256" key="8">
    <source>
        <dbReference type="ARBA" id="ARBA00023268"/>
    </source>
</evidence>
<feature type="binding site" evidence="13">
    <location>
        <position position="417"/>
    </location>
    <ligand>
        <name>substrate</name>
    </ligand>
</feature>
<feature type="site" description="Involved in the stabilization of negative charge on the oxyanion by the formation of the oxyanion hole" evidence="13">
    <location>
        <position position="129"/>
    </location>
</feature>
<dbReference type="Gene3D" id="3.60.70.12">
    <property type="entry name" value="L-amino peptidase D-ALA esterase/amidase"/>
    <property type="match status" value="1"/>
</dbReference>
<dbReference type="Gene3D" id="3.30.2330.10">
    <property type="entry name" value="arginine biosynthesis bifunctional protein suprefamily"/>
    <property type="match status" value="1"/>
</dbReference>
<comment type="pathway">
    <text evidence="13">Amino-acid biosynthesis; L-arginine biosynthesis; L-ornithine and N-acetyl-L-glutamate from L-glutamate and N(2)-acetyl-L-ornithine (cyclic): step 1/1.</text>
</comment>
<dbReference type="PANTHER" id="PTHR23100:SF0">
    <property type="entry name" value="ARGININE BIOSYNTHESIS BIFUNCTIONAL PROTEIN ARGJ, MITOCHONDRIAL"/>
    <property type="match status" value="1"/>
</dbReference>
<dbReference type="Pfam" id="PF01960">
    <property type="entry name" value="ArgJ"/>
    <property type="match status" value="1"/>
</dbReference>
<evidence type="ECO:0000256" key="1">
    <source>
        <dbReference type="ARBA" id="ARBA00004496"/>
    </source>
</evidence>
<evidence type="ECO:0000256" key="10">
    <source>
        <dbReference type="ARBA" id="ARBA00048372"/>
    </source>
</evidence>
<keyword evidence="9 13" id="KW-0012">Acyltransferase</keyword>
<feature type="active site" description="Nucleophile" evidence="13">
    <location>
        <position position="203"/>
    </location>
</feature>
<evidence type="ECO:0000256" key="6">
    <source>
        <dbReference type="ARBA" id="ARBA00022679"/>
    </source>
</evidence>
<dbReference type="STRING" id="199441.BkAM31D_17595"/>
<comment type="subunit">
    <text evidence="3 13">Heterotetramer of two alpha and two beta chains.</text>
</comment>
<keyword evidence="5 13" id="KW-0028">Amino-acid biosynthesis</keyword>
<dbReference type="GO" id="GO:0006592">
    <property type="term" value="P:ornithine biosynthetic process"/>
    <property type="evidence" value="ECO:0007669"/>
    <property type="project" value="TreeGrafter"/>
</dbReference>
<evidence type="ECO:0000256" key="4">
    <source>
        <dbReference type="ARBA" id="ARBA00022571"/>
    </source>
</evidence>
<dbReference type="FunFam" id="3.60.70.12:FF:000001">
    <property type="entry name" value="Arginine biosynthesis bifunctional protein ArgJ, chloroplastic"/>
    <property type="match status" value="1"/>
</dbReference>
<dbReference type="GO" id="GO:0005737">
    <property type="term" value="C:cytoplasm"/>
    <property type="evidence" value="ECO:0007669"/>
    <property type="project" value="UniProtKB-SubCell"/>
</dbReference>
<dbReference type="RefSeq" id="WP_066152884.1">
    <property type="nucleotide sequence ID" value="NZ_CP020814.1"/>
</dbReference>
<dbReference type="NCBIfam" id="NF003802">
    <property type="entry name" value="PRK05388.1"/>
    <property type="match status" value="1"/>
</dbReference>
<dbReference type="GO" id="GO:0004042">
    <property type="term" value="F:L-glutamate N-acetyltransferase activity"/>
    <property type="evidence" value="ECO:0007669"/>
    <property type="project" value="UniProtKB-UniRule"/>
</dbReference>
<comment type="similarity">
    <text evidence="2 13">Belongs to the ArgJ family.</text>
</comment>
<evidence type="ECO:0000256" key="12">
    <source>
        <dbReference type="ARBA" id="ARBA00054976"/>
    </source>
</evidence>
<dbReference type="EC" id="2.3.1.1" evidence="13"/>
<keyword evidence="6 13" id="KW-0808">Transferase</keyword>
<dbReference type="UniPathway" id="UPA00068">
    <property type="reaction ID" value="UER00106"/>
</dbReference>
<feature type="binding site" evidence="13">
    <location>
        <position position="203"/>
    </location>
    <ligand>
        <name>substrate</name>
    </ligand>
</feature>
<evidence type="ECO:0000313" key="15">
    <source>
        <dbReference type="Proteomes" id="UP000193006"/>
    </source>
</evidence>
<reference evidence="14 15" key="1">
    <citation type="submission" date="2017-04" db="EMBL/GenBank/DDBJ databases">
        <title>Bacillus krulwichiae AM31D Genome sequencing and assembly.</title>
        <authorList>
            <person name="Krulwich T.A."/>
            <person name="Anastor L."/>
            <person name="Ehrlich R."/>
            <person name="Ehrlich G.D."/>
            <person name="Janto B."/>
        </authorList>
    </citation>
    <scope>NUCLEOTIDE SEQUENCE [LARGE SCALE GENOMIC DNA]</scope>
    <source>
        <strain evidence="14 15">AM31D</strain>
    </source>
</reference>
<dbReference type="CDD" id="cd02152">
    <property type="entry name" value="OAT"/>
    <property type="match status" value="1"/>
</dbReference>
<evidence type="ECO:0000256" key="7">
    <source>
        <dbReference type="ARBA" id="ARBA00022813"/>
    </source>
</evidence>
<evidence type="ECO:0000256" key="9">
    <source>
        <dbReference type="ARBA" id="ARBA00023315"/>
    </source>
</evidence>
<gene>
    <name evidence="13 14" type="primary">argJ</name>
    <name evidence="14" type="ORF">BkAM31D_17595</name>
</gene>
<dbReference type="GO" id="GO:0006526">
    <property type="term" value="P:L-arginine biosynthetic process"/>
    <property type="evidence" value="ECO:0007669"/>
    <property type="project" value="UniProtKB-UniRule"/>
</dbReference>
<comment type="catalytic activity">
    <reaction evidence="10 13">
        <text>L-glutamate + acetyl-CoA = N-acetyl-L-glutamate + CoA + H(+)</text>
        <dbReference type="Rhea" id="RHEA:24292"/>
        <dbReference type="ChEBI" id="CHEBI:15378"/>
        <dbReference type="ChEBI" id="CHEBI:29985"/>
        <dbReference type="ChEBI" id="CHEBI:44337"/>
        <dbReference type="ChEBI" id="CHEBI:57287"/>
        <dbReference type="ChEBI" id="CHEBI:57288"/>
        <dbReference type="EC" id="2.3.1.1"/>
    </reaction>
</comment>
<dbReference type="KEGG" id="bkw:BkAM31D_17595"/>
<dbReference type="Proteomes" id="UP000193006">
    <property type="component" value="Chromosome"/>
</dbReference>
<dbReference type="EMBL" id="CP020814">
    <property type="protein sequence ID" value="ARK31506.1"/>
    <property type="molecule type" value="Genomic_DNA"/>
</dbReference>
<dbReference type="InterPro" id="IPR042195">
    <property type="entry name" value="ArgJ_beta_C"/>
</dbReference>
<dbReference type="EC" id="2.3.1.35" evidence="13"/>
<comment type="catalytic activity">
    <reaction evidence="11 13">
        <text>N(2)-acetyl-L-ornithine + L-glutamate = N-acetyl-L-glutamate + L-ornithine</text>
        <dbReference type="Rhea" id="RHEA:15349"/>
        <dbReference type="ChEBI" id="CHEBI:29985"/>
        <dbReference type="ChEBI" id="CHEBI:44337"/>
        <dbReference type="ChEBI" id="CHEBI:46911"/>
        <dbReference type="ChEBI" id="CHEBI:57805"/>
        <dbReference type="EC" id="2.3.1.35"/>
    </reaction>
</comment>
<feature type="chain" id="PRO_5023348406" description="Arginine biosynthesis bifunctional protein ArgJ beta chain" evidence="13">
    <location>
        <begin position="203"/>
        <end position="417"/>
    </location>
</feature>
<dbReference type="AlphaFoldDB" id="A0A1X9MDL7"/>
<comment type="pathway">
    <text evidence="13">Amino-acid biosynthesis; L-arginine biosynthesis; N(2)-acetyl-L-ornithine from L-glutamate: step 1/4.</text>
</comment>
<keyword evidence="4 13" id="KW-0055">Arginine biosynthesis</keyword>
<evidence type="ECO:0000256" key="11">
    <source>
        <dbReference type="ARBA" id="ARBA00049439"/>
    </source>
</evidence>
<dbReference type="InterPro" id="IPR016117">
    <property type="entry name" value="ArgJ-like_dom_sf"/>
</dbReference>
<dbReference type="NCBIfam" id="TIGR00120">
    <property type="entry name" value="ArgJ"/>
    <property type="match status" value="1"/>
</dbReference>
<dbReference type="GO" id="GO:0004358">
    <property type="term" value="F:L-glutamate N-acetyltransferase activity, acting on acetyl-L-ornithine as donor"/>
    <property type="evidence" value="ECO:0007669"/>
    <property type="project" value="UniProtKB-UniRule"/>
</dbReference>
<dbReference type="InterPro" id="IPR002813">
    <property type="entry name" value="Arg_biosynth_ArgJ"/>
</dbReference>
<accession>A0A1X9MDL7</accession>
<feature type="site" description="Involved in the stabilization of negative charge on the oxyanion by the formation of the oxyanion hole" evidence="13">
    <location>
        <position position="130"/>
    </location>
</feature>
<name>A0A1X9MDL7_9BACI</name>
<sequence length="417" mass="44395">MKGGHLVKGIANAPIVTEIENGSIVTPRGFQASGLYSGVKRKRNDLGAIFCEVPANVAAVYTCNRIQAAPLKVTKESIAKEGKIQAIVVNSGNANACTGEKGLKDAYEMRKQSADQFQIPEHYVAVTSTGVIGEYLAMDKIIKGIKQLDPASTLESAEAFNQAILTTDTCYKKVCYQTVVDGKTISIGGVAKGSGMINPNMATMLSFVTTDANIETAVLQNALSEITNKTFNRITVDGDTSTNDMVVVMASGLARNHSLTPVHPDWDGFYHALKEACESLAKQIARDGEGATKLIEVCVKGALNDEEAGKVAKKIVGSDLVKSAVYGTDANWGRIICAIGYSGCEINPDTIDIAIGPVQTLSQSQPTAFSEEEAKAYMESSDTIVIAVDLHLADGTGKAWGCDLSYDYVRINAGYRT</sequence>
<evidence type="ECO:0000256" key="3">
    <source>
        <dbReference type="ARBA" id="ARBA00011475"/>
    </source>
</evidence>
<comment type="subcellular location">
    <subcellularLocation>
        <location evidence="1 13">Cytoplasm</location>
    </subcellularLocation>
</comment>
<dbReference type="PANTHER" id="PTHR23100">
    <property type="entry name" value="ARGININE BIOSYNTHESIS BIFUNCTIONAL PROTEIN ARGJ"/>
    <property type="match status" value="1"/>
</dbReference>
<dbReference type="SUPFAM" id="SSF56266">
    <property type="entry name" value="DmpA/ArgJ-like"/>
    <property type="match status" value="1"/>
</dbReference>
<evidence type="ECO:0000256" key="5">
    <source>
        <dbReference type="ARBA" id="ARBA00022605"/>
    </source>
</evidence>
<dbReference type="HAMAP" id="MF_01106">
    <property type="entry name" value="ArgJ"/>
    <property type="match status" value="1"/>
</dbReference>
<proteinExistence type="inferred from homology"/>
<evidence type="ECO:0000313" key="14">
    <source>
        <dbReference type="EMBL" id="ARK31506.1"/>
    </source>
</evidence>
<keyword evidence="13" id="KW-0963">Cytoplasm</keyword>
<feature type="site" description="Cleavage; by autolysis" evidence="13">
    <location>
        <begin position="202"/>
        <end position="203"/>
    </location>
</feature>
<feature type="binding site" evidence="13">
    <location>
        <position position="289"/>
    </location>
    <ligand>
        <name>substrate</name>
    </ligand>
</feature>
<protein>
    <recommendedName>
        <fullName evidence="13">Arginine biosynthesis bifunctional protein ArgJ</fullName>
    </recommendedName>
    <domain>
        <recommendedName>
            <fullName evidence="13">Glutamate N-acetyltransferase</fullName>
            <ecNumber evidence="13">2.3.1.35</ecNumber>
        </recommendedName>
        <alternativeName>
            <fullName evidence="13">Ornithine acetyltransferase</fullName>
            <shortName evidence="13">OATase</shortName>
        </alternativeName>
        <alternativeName>
            <fullName evidence="13">Ornithine transacetylase</fullName>
        </alternativeName>
    </domain>
    <domain>
        <recommendedName>
            <fullName evidence="13">Amino-acid acetyltransferase</fullName>
            <ecNumber evidence="13">2.3.1.1</ecNumber>
        </recommendedName>
        <alternativeName>
            <fullName evidence="13">N-acetylglutamate synthase</fullName>
            <shortName evidence="13">AGSase</shortName>
        </alternativeName>
    </domain>
    <component>
        <recommendedName>
            <fullName evidence="13">Arginine biosynthesis bifunctional protein ArgJ alpha chain</fullName>
        </recommendedName>
    </component>
    <component>
        <recommendedName>
            <fullName evidence="13">Arginine biosynthesis bifunctional protein ArgJ beta chain</fullName>
        </recommendedName>
    </component>
</protein>
<feature type="binding site" evidence="13">
    <location>
        <position position="166"/>
    </location>
    <ligand>
        <name>substrate</name>
    </ligand>
</feature>
<organism evidence="14 15">
    <name type="scientific">Halalkalibacter krulwichiae</name>
    <dbReference type="NCBI Taxonomy" id="199441"/>
    <lineage>
        <taxon>Bacteria</taxon>
        <taxon>Bacillati</taxon>
        <taxon>Bacillota</taxon>
        <taxon>Bacilli</taxon>
        <taxon>Bacillales</taxon>
        <taxon>Bacillaceae</taxon>
        <taxon>Halalkalibacter</taxon>
    </lineage>
</organism>
<keyword evidence="8 13" id="KW-0511">Multifunctional enzyme</keyword>
<evidence type="ECO:0000256" key="2">
    <source>
        <dbReference type="ARBA" id="ARBA00006774"/>
    </source>
</evidence>
<dbReference type="Gene3D" id="3.10.20.340">
    <property type="entry name" value="ArgJ beta chain, C-terminal domain"/>
    <property type="match status" value="1"/>
</dbReference>
<feature type="binding site" evidence="13">
    <location>
        <position position="192"/>
    </location>
    <ligand>
        <name>substrate</name>
    </ligand>
</feature>
<feature type="binding site" evidence="13">
    <location>
        <position position="412"/>
    </location>
    <ligand>
        <name>substrate</name>
    </ligand>
</feature>
<feature type="chain" id="PRO_5023348404" description="Arginine biosynthesis bifunctional protein ArgJ alpha chain" evidence="13">
    <location>
        <begin position="1"/>
        <end position="202"/>
    </location>
</feature>
<evidence type="ECO:0000256" key="13">
    <source>
        <dbReference type="HAMAP-Rule" id="MF_01106"/>
    </source>
</evidence>
<dbReference type="FunFam" id="3.10.20.340:FF:000001">
    <property type="entry name" value="Arginine biosynthesis bifunctional protein ArgJ, chloroplastic"/>
    <property type="match status" value="1"/>
</dbReference>
<dbReference type="FunFam" id="3.30.2330.10:FF:000001">
    <property type="entry name" value="Arginine biosynthesis bifunctional protein ArgJ, mitochondrial"/>
    <property type="match status" value="1"/>
</dbReference>
<comment type="function">
    <text evidence="12 13">Catalyzes two activities which are involved in the cyclic version of arginine biosynthesis: the synthesis of N-acetylglutamate from glutamate and acetyl-CoA as the acetyl donor, and of ornithine by transacetylation between N(2)-acetylornithine and glutamate.</text>
</comment>
<keyword evidence="15" id="KW-1185">Reference proteome</keyword>